<gene>
    <name evidence="17" type="ORF">DGAL_LOCUS6153</name>
</gene>
<dbReference type="SUPFAM" id="SSF55729">
    <property type="entry name" value="Acyl-CoA N-acyltransferases (Nat)"/>
    <property type="match status" value="1"/>
</dbReference>
<name>A0A8J2WLL3_9CRUS</name>
<dbReference type="GO" id="GO:1990189">
    <property type="term" value="F:protein N-terminal-serine acetyltransferase activity"/>
    <property type="evidence" value="ECO:0007669"/>
    <property type="project" value="UniProtKB-EC"/>
</dbReference>
<organism evidence="17 18">
    <name type="scientific">Daphnia galeata</name>
    <dbReference type="NCBI Taxonomy" id="27404"/>
    <lineage>
        <taxon>Eukaryota</taxon>
        <taxon>Metazoa</taxon>
        <taxon>Ecdysozoa</taxon>
        <taxon>Arthropoda</taxon>
        <taxon>Crustacea</taxon>
        <taxon>Branchiopoda</taxon>
        <taxon>Diplostraca</taxon>
        <taxon>Cladocera</taxon>
        <taxon>Anomopoda</taxon>
        <taxon>Daphniidae</taxon>
        <taxon>Daphnia</taxon>
    </lineage>
</organism>
<evidence type="ECO:0000256" key="4">
    <source>
        <dbReference type="ARBA" id="ARBA00012950"/>
    </source>
</evidence>
<evidence type="ECO:0000256" key="6">
    <source>
        <dbReference type="ARBA" id="ARBA00022490"/>
    </source>
</evidence>
<comment type="similarity">
    <text evidence="3">Belongs to the acetyltransferase family. NAA40 subfamily.</text>
</comment>
<dbReference type="InterPro" id="IPR039949">
    <property type="entry name" value="NAA40"/>
</dbReference>
<proteinExistence type="inferred from homology"/>
<dbReference type="EMBL" id="CAKKLH010000112">
    <property type="protein sequence ID" value="CAH0103578.1"/>
    <property type="molecule type" value="Genomic_DNA"/>
</dbReference>
<dbReference type="AlphaFoldDB" id="A0A8J2WLL3"/>
<accession>A0A8J2WLL3</accession>
<comment type="subcellular location">
    <subcellularLocation>
        <location evidence="2">Cytoplasm</location>
    </subcellularLocation>
    <subcellularLocation>
        <location evidence="1">Nucleus</location>
    </subcellularLocation>
</comment>
<dbReference type="GO" id="GO:0043998">
    <property type="term" value="F:histone H2A acetyltransferase activity"/>
    <property type="evidence" value="ECO:0007669"/>
    <property type="project" value="InterPro"/>
</dbReference>
<keyword evidence="8" id="KW-0519">Myristate</keyword>
<evidence type="ECO:0000256" key="15">
    <source>
        <dbReference type="ARBA" id="ARBA00082154"/>
    </source>
</evidence>
<evidence type="ECO:0000259" key="16">
    <source>
        <dbReference type="PROSITE" id="PS51186"/>
    </source>
</evidence>
<dbReference type="GO" id="GO:0005634">
    <property type="term" value="C:nucleus"/>
    <property type="evidence" value="ECO:0007669"/>
    <property type="project" value="UniProtKB-SubCell"/>
</dbReference>
<evidence type="ECO:0000256" key="9">
    <source>
        <dbReference type="ARBA" id="ARBA00023242"/>
    </source>
</evidence>
<evidence type="ECO:0000313" key="17">
    <source>
        <dbReference type="EMBL" id="CAH0103578.1"/>
    </source>
</evidence>
<keyword evidence="7" id="KW-0808">Transferase</keyword>
<evidence type="ECO:0000256" key="5">
    <source>
        <dbReference type="ARBA" id="ARBA00015043"/>
    </source>
</evidence>
<evidence type="ECO:0000256" key="13">
    <source>
        <dbReference type="ARBA" id="ARBA00049524"/>
    </source>
</evidence>
<dbReference type="InterPro" id="IPR016181">
    <property type="entry name" value="Acyl_CoA_acyltransferase"/>
</dbReference>
<comment type="catalytic activity">
    <reaction evidence="13">
        <text>N-terminal L-seryl-[histone H4] + acetyl-CoA = N-terminal N(alpha)-acetyl-L-seryl-[histone H4] + CoA + H(+)</text>
        <dbReference type="Rhea" id="RHEA:50596"/>
        <dbReference type="Rhea" id="RHEA-COMP:12740"/>
        <dbReference type="Rhea" id="RHEA-COMP:12743"/>
        <dbReference type="ChEBI" id="CHEBI:15378"/>
        <dbReference type="ChEBI" id="CHEBI:57287"/>
        <dbReference type="ChEBI" id="CHEBI:57288"/>
        <dbReference type="ChEBI" id="CHEBI:64738"/>
        <dbReference type="ChEBI" id="CHEBI:83690"/>
        <dbReference type="EC" id="2.3.1.257"/>
    </reaction>
</comment>
<dbReference type="PANTHER" id="PTHR20531">
    <property type="entry name" value="N-ALPHA-ACETYLTRANSFERASE 40"/>
    <property type="match status" value="1"/>
</dbReference>
<evidence type="ECO:0000256" key="11">
    <source>
        <dbReference type="ARBA" id="ARBA00023315"/>
    </source>
</evidence>
<evidence type="ECO:0000256" key="8">
    <source>
        <dbReference type="ARBA" id="ARBA00022707"/>
    </source>
</evidence>
<evidence type="ECO:0000256" key="7">
    <source>
        <dbReference type="ARBA" id="ARBA00022679"/>
    </source>
</evidence>
<keyword evidence="10" id="KW-0449">Lipoprotein</keyword>
<dbReference type="PROSITE" id="PS51186">
    <property type="entry name" value="GNAT"/>
    <property type="match status" value="1"/>
</dbReference>
<evidence type="ECO:0000313" key="18">
    <source>
        <dbReference type="Proteomes" id="UP000789390"/>
    </source>
</evidence>
<dbReference type="GO" id="GO:0010485">
    <property type="term" value="F:histone H4 acetyltransferase activity"/>
    <property type="evidence" value="ECO:0007669"/>
    <property type="project" value="InterPro"/>
</dbReference>
<keyword evidence="11" id="KW-0012">Acyltransferase</keyword>
<evidence type="ECO:0000256" key="1">
    <source>
        <dbReference type="ARBA" id="ARBA00004123"/>
    </source>
</evidence>
<feature type="domain" description="N-acetyltransferase" evidence="16">
    <location>
        <begin position="56"/>
        <end position="202"/>
    </location>
</feature>
<dbReference type="Pfam" id="PF00583">
    <property type="entry name" value="Acetyltransf_1"/>
    <property type="match status" value="1"/>
</dbReference>
<evidence type="ECO:0000256" key="3">
    <source>
        <dbReference type="ARBA" id="ARBA00008870"/>
    </source>
</evidence>
<dbReference type="PANTHER" id="PTHR20531:SF1">
    <property type="entry name" value="N-ALPHA-ACETYLTRANSFERASE 40"/>
    <property type="match status" value="1"/>
</dbReference>
<evidence type="ECO:0000256" key="12">
    <source>
        <dbReference type="ARBA" id="ARBA00047821"/>
    </source>
</evidence>
<dbReference type="OrthoDB" id="424551at2759"/>
<keyword evidence="9" id="KW-0539">Nucleus</keyword>
<reference evidence="17" key="1">
    <citation type="submission" date="2021-11" db="EMBL/GenBank/DDBJ databases">
        <authorList>
            <person name="Schell T."/>
        </authorList>
    </citation>
    <scope>NUCLEOTIDE SEQUENCE</scope>
    <source>
        <strain evidence="17">M5</strain>
    </source>
</reference>
<comment type="caution">
    <text evidence="17">The sequence shown here is derived from an EMBL/GenBank/DDBJ whole genome shotgun (WGS) entry which is preliminary data.</text>
</comment>
<evidence type="ECO:0000256" key="14">
    <source>
        <dbReference type="ARBA" id="ARBA00079213"/>
    </source>
</evidence>
<dbReference type="FunFam" id="3.40.630.30:FF:000033">
    <property type="entry name" value="N-alpha-acetyltransferase 40 isoform X1"/>
    <property type="match status" value="1"/>
</dbReference>
<dbReference type="InterPro" id="IPR000182">
    <property type="entry name" value="GNAT_dom"/>
</dbReference>
<keyword evidence="6" id="KW-0963">Cytoplasm</keyword>
<protein>
    <recommendedName>
        <fullName evidence="5">N-alpha-acetyltransferase 40</fullName>
        <ecNumber evidence="4">2.3.1.257</ecNumber>
    </recommendedName>
    <alternativeName>
        <fullName evidence="14">N-acetyltransferase 11</fullName>
    </alternativeName>
    <alternativeName>
        <fullName evidence="15">N-alpha-acetyltransferase D</fullName>
    </alternativeName>
</protein>
<sequence>MFSRKKKLKKKSKALTEDETIVKKANSQENPLGHLIAFQSFSRNGLDVKFKCCKVSQLDKATIDWSFDLLKRNMKQLYEDSAWGWNEKEKLLEMTEDSAWYLVVFTKDENPIAFSHFRFDMDYGFPVLYCYELQLEVECRKKGLGRFMLQILELMAFTANLKKVVLTVFVHNLNAIGFFKSLGYSVDETSPESTLEEQFDYEILSKCKKVKT</sequence>
<dbReference type="Proteomes" id="UP000789390">
    <property type="component" value="Unassembled WGS sequence"/>
</dbReference>
<comment type="catalytic activity">
    <reaction evidence="12">
        <text>N-terminal L-seryl-[histone H2A] + acetyl-CoA = N-terminal N(alpha)-acetyl-L-seryl-[histone H2A] + CoA + H(+)</text>
        <dbReference type="Rhea" id="RHEA:50600"/>
        <dbReference type="Rhea" id="RHEA-COMP:12742"/>
        <dbReference type="Rhea" id="RHEA-COMP:12744"/>
        <dbReference type="ChEBI" id="CHEBI:15378"/>
        <dbReference type="ChEBI" id="CHEBI:57287"/>
        <dbReference type="ChEBI" id="CHEBI:57288"/>
        <dbReference type="ChEBI" id="CHEBI:64738"/>
        <dbReference type="ChEBI" id="CHEBI:83690"/>
        <dbReference type="EC" id="2.3.1.257"/>
    </reaction>
</comment>
<dbReference type="EC" id="2.3.1.257" evidence="4"/>
<evidence type="ECO:0000256" key="10">
    <source>
        <dbReference type="ARBA" id="ARBA00023288"/>
    </source>
</evidence>
<dbReference type="Gene3D" id="3.40.630.30">
    <property type="match status" value="1"/>
</dbReference>
<dbReference type="GO" id="GO:0005737">
    <property type="term" value="C:cytoplasm"/>
    <property type="evidence" value="ECO:0007669"/>
    <property type="project" value="UniProtKB-SubCell"/>
</dbReference>
<evidence type="ECO:0000256" key="2">
    <source>
        <dbReference type="ARBA" id="ARBA00004496"/>
    </source>
</evidence>
<keyword evidence="18" id="KW-1185">Reference proteome</keyword>